<dbReference type="Pfam" id="PF03098">
    <property type="entry name" value="An_peroxidase"/>
    <property type="match status" value="2"/>
</dbReference>
<dbReference type="EMBL" id="JARQWQ010000029">
    <property type="protein sequence ID" value="KAK2562267.1"/>
    <property type="molecule type" value="Genomic_DNA"/>
</dbReference>
<accession>A0AAD9QJ82</accession>
<proteinExistence type="predicted"/>
<dbReference type="GO" id="GO:0006979">
    <property type="term" value="P:response to oxidative stress"/>
    <property type="evidence" value="ECO:0007669"/>
    <property type="project" value="InterPro"/>
</dbReference>
<evidence type="ECO:0000313" key="7">
    <source>
        <dbReference type="Proteomes" id="UP001249851"/>
    </source>
</evidence>
<dbReference type="InterPro" id="IPR019791">
    <property type="entry name" value="Haem_peroxidase_animal"/>
</dbReference>
<evidence type="ECO:0000256" key="2">
    <source>
        <dbReference type="ARBA" id="ARBA00022525"/>
    </source>
</evidence>
<evidence type="ECO:0000256" key="4">
    <source>
        <dbReference type="ARBA" id="ARBA00023180"/>
    </source>
</evidence>
<dbReference type="AlphaFoldDB" id="A0AAD9QJ82"/>
<dbReference type="PROSITE" id="PS50292">
    <property type="entry name" value="PEROXIDASE_3"/>
    <property type="match status" value="2"/>
</dbReference>
<feature type="binding site" description="axial binding residue" evidence="5">
    <location>
        <position position="736"/>
    </location>
    <ligand>
        <name>heme b</name>
        <dbReference type="ChEBI" id="CHEBI:60344"/>
    </ligand>
    <ligandPart>
        <name>Fe</name>
        <dbReference type="ChEBI" id="CHEBI:18248"/>
    </ligandPart>
</feature>
<dbReference type="InterPro" id="IPR010255">
    <property type="entry name" value="Haem_peroxidase_sf"/>
</dbReference>
<name>A0AAD9QJ82_ACRCE</name>
<comment type="subcellular location">
    <subcellularLocation>
        <location evidence="1">Secreted</location>
    </subcellularLocation>
</comment>
<protein>
    <submittedName>
        <fullName evidence="6">Peroxidasin</fullName>
    </submittedName>
</protein>
<evidence type="ECO:0000313" key="6">
    <source>
        <dbReference type="EMBL" id="KAK2562267.1"/>
    </source>
</evidence>
<dbReference type="Proteomes" id="UP001249851">
    <property type="component" value="Unassembled WGS sequence"/>
</dbReference>
<dbReference type="Gene3D" id="1.10.640.10">
    <property type="entry name" value="Haem peroxidase domain superfamily, animal type"/>
    <property type="match status" value="2"/>
</dbReference>
<evidence type="ECO:0000256" key="5">
    <source>
        <dbReference type="PIRSR" id="PIRSR619791-2"/>
    </source>
</evidence>
<dbReference type="CDD" id="cd09823">
    <property type="entry name" value="peroxinectin_like"/>
    <property type="match status" value="1"/>
</dbReference>
<dbReference type="GO" id="GO:0046872">
    <property type="term" value="F:metal ion binding"/>
    <property type="evidence" value="ECO:0007669"/>
    <property type="project" value="UniProtKB-KW"/>
</dbReference>
<keyword evidence="5" id="KW-0479">Metal-binding</keyword>
<reference evidence="6" key="2">
    <citation type="journal article" date="2023" name="Science">
        <title>Genomic signatures of disease resistance in endangered staghorn corals.</title>
        <authorList>
            <person name="Vollmer S.V."/>
            <person name="Selwyn J.D."/>
            <person name="Despard B.A."/>
            <person name="Roesel C.L."/>
        </authorList>
    </citation>
    <scope>NUCLEOTIDE SEQUENCE</scope>
    <source>
        <strain evidence="6">K2</strain>
    </source>
</reference>
<keyword evidence="5" id="KW-0408">Iron</keyword>
<keyword evidence="7" id="KW-1185">Reference proteome</keyword>
<dbReference type="GO" id="GO:0005576">
    <property type="term" value="C:extracellular region"/>
    <property type="evidence" value="ECO:0007669"/>
    <property type="project" value="UniProtKB-SubCell"/>
</dbReference>
<dbReference type="InterPro" id="IPR037120">
    <property type="entry name" value="Haem_peroxidase_sf_animal"/>
</dbReference>
<dbReference type="PANTHER" id="PTHR11475">
    <property type="entry name" value="OXIDASE/PEROXIDASE"/>
    <property type="match status" value="1"/>
</dbReference>
<sequence>MQAKNQPLKEIVVVIKFNAITTYIDGSQVYGSELEFSLRLRDTNAKLGLLKVIPHVDSNGEPILPPADDEAFCRSPNPEVQHCFLAGDVRVNEIMQMTDQPTRPLKTCVPLMAMHTIWVREHNRIALALHVLNPEWDDERLYQEARKIVIAQLQHITYSEWLPALFNVDVLNRTGLLLEQGNQTFTGYDPNVDPTIINSFATAALRMGHTLIRNDFVLLNDLYQARGFGNPTAIPVSDFFNPIFVPNIRERLIIEGDIVGDLPAINIQRGRDHGLPGYVRFREACGGNPVNSFTDLEDTTPLDKIWDLQEAYDNLLDIDLFAGAMLESPLPGSQIGFTFTCILTAQFHNLRFGDRFWFHHCLVLLLICYSSSHALQAGNSFTRHVLVSMINGRCREIPIQTQLHCFMHKYRTLNGTCNNLCHVTWGSVQSPFQRLLPPAYQYGESAPRSLGSNNKPLPNTRKVSRIVFVSSPTDEQNRTPNFTHMTMIWGQFLSHDIVLTQSNESAQCGNNSTPCKGPRKGCISIDILSRNELLGHQTAKCIPLKRSAISPDGEQINKVSSFIDGSQIYGANDEESELSRDRSANIGLLRVAPFPGYSNKFPILPKASRGTFCRSPTPMTQPCFHAGDHRRANENPALMAMHTIWVREHNRIANYLHILNPLWQDERLFQETRKIVIGQLQHITYNEWLPVLFNENLRKKTQISLEPAGTFFSDYDPSLNPTLINSFATAALRIGHSMIRQRFSQTTDQFTQRRLIPTSSAFFNPTSLFSSSSDGIGEILQGLVAQASRGVDRFFVPAVRENLVTPGPTNHGIVGDLSAINIQRGRDHGLPPYVQFRNASGLGLASSIDNLTNIHPAQRERLREAYYDNVDDIDLYVGGMSETPLPGSIVGHTFTYILSQGFKNLRFGDRFWYERDDSHIGFTLRQLDAIRNASLARVLCDNTEGIEQTLRNVFLEKSIINSPTNCENLKFVDLNAWKEGS</sequence>
<dbReference type="SUPFAM" id="SSF48113">
    <property type="entry name" value="Heme-dependent peroxidases"/>
    <property type="match status" value="2"/>
</dbReference>
<dbReference type="GO" id="GO:0020037">
    <property type="term" value="F:heme binding"/>
    <property type="evidence" value="ECO:0007669"/>
    <property type="project" value="InterPro"/>
</dbReference>
<dbReference type="GO" id="GO:0004601">
    <property type="term" value="F:peroxidase activity"/>
    <property type="evidence" value="ECO:0007669"/>
    <property type="project" value="InterPro"/>
</dbReference>
<keyword evidence="5" id="KW-0349">Heme</keyword>
<evidence type="ECO:0000256" key="3">
    <source>
        <dbReference type="ARBA" id="ARBA00022729"/>
    </source>
</evidence>
<dbReference type="FunFam" id="1.10.640.10:FF:000003">
    <property type="entry name" value="chorion peroxidase"/>
    <property type="match status" value="1"/>
</dbReference>
<keyword evidence="4" id="KW-0325">Glycoprotein</keyword>
<comment type="caution">
    <text evidence="6">The sequence shown here is derived from an EMBL/GenBank/DDBJ whole genome shotgun (WGS) entry which is preliminary data.</text>
</comment>
<dbReference type="PANTHER" id="PTHR11475:SF4">
    <property type="entry name" value="CHORION PEROXIDASE"/>
    <property type="match status" value="1"/>
</dbReference>
<reference evidence="6" key="1">
    <citation type="journal article" date="2023" name="G3 (Bethesda)">
        <title>Whole genome assembly and annotation of the endangered Caribbean coral Acropora cervicornis.</title>
        <authorList>
            <person name="Selwyn J.D."/>
            <person name="Vollmer S.V."/>
        </authorList>
    </citation>
    <scope>NUCLEOTIDE SEQUENCE</scope>
    <source>
        <strain evidence="6">K2</strain>
    </source>
</reference>
<organism evidence="6 7">
    <name type="scientific">Acropora cervicornis</name>
    <name type="common">Staghorn coral</name>
    <dbReference type="NCBI Taxonomy" id="6130"/>
    <lineage>
        <taxon>Eukaryota</taxon>
        <taxon>Metazoa</taxon>
        <taxon>Cnidaria</taxon>
        <taxon>Anthozoa</taxon>
        <taxon>Hexacorallia</taxon>
        <taxon>Scleractinia</taxon>
        <taxon>Astrocoeniina</taxon>
        <taxon>Acroporidae</taxon>
        <taxon>Acropora</taxon>
    </lineage>
</organism>
<dbReference type="PRINTS" id="PR00457">
    <property type="entry name" value="ANPEROXIDASE"/>
</dbReference>
<keyword evidence="2" id="KW-0964">Secreted</keyword>
<gene>
    <name evidence="6" type="ORF">P5673_014531</name>
</gene>
<evidence type="ECO:0000256" key="1">
    <source>
        <dbReference type="ARBA" id="ARBA00004613"/>
    </source>
</evidence>
<keyword evidence="3" id="KW-0732">Signal</keyword>